<dbReference type="Proteomes" id="UP001240639">
    <property type="component" value="Unassembled WGS sequence"/>
</dbReference>
<evidence type="ECO:0000313" key="2">
    <source>
        <dbReference type="EMBL" id="MDP4575880.1"/>
    </source>
</evidence>
<protein>
    <submittedName>
        <fullName evidence="2">Uncharacterized protein</fullName>
    </submittedName>
</protein>
<organism evidence="2 3">
    <name type="scientific">Qipengyuania profundimaris</name>
    <dbReference type="NCBI Taxonomy" id="3067652"/>
    <lineage>
        <taxon>Bacteria</taxon>
        <taxon>Pseudomonadati</taxon>
        <taxon>Pseudomonadota</taxon>
        <taxon>Alphaproteobacteria</taxon>
        <taxon>Sphingomonadales</taxon>
        <taxon>Erythrobacteraceae</taxon>
        <taxon>Qipengyuania</taxon>
    </lineage>
</organism>
<dbReference type="EMBL" id="JAVAIM010000001">
    <property type="protein sequence ID" value="MDP4575880.1"/>
    <property type="molecule type" value="Genomic_DNA"/>
</dbReference>
<dbReference type="Gene3D" id="1.10.150.20">
    <property type="entry name" value="5' to 3' exonuclease, C-terminal subdomain"/>
    <property type="match status" value="1"/>
</dbReference>
<dbReference type="RefSeq" id="WP_305933120.1">
    <property type="nucleotide sequence ID" value="NZ_JAVAIM010000001.1"/>
</dbReference>
<evidence type="ECO:0000313" key="3">
    <source>
        <dbReference type="Proteomes" id="UP001240639"/>
    </source>
</evidence>
<sequence>MIELLEAYWPAIVIALVIGLVIAWYIFHASRRTRVTGTSKDVLDEGAAPATRNKALIDSAPAATPMQPTAAVPPTTTQTTGSDDLTRIKGVGPKLAALLREQGVTGFAQVAAWTEEDIDRIDPTLGRFEGRIRRDDWVGQARLLADGDESGFASRYGKIS</sequence>
<evidence type="ECO:0000256" key="1">
    <source>
        <dbReference type="SAM" id="Phobius"/>
    </source>
</evidence>
<reference evidence="2 3" key="1">
    <citation type="submission" date="2023-08" db="EMBL/GenBank/DDBJ databases">
        <title>genomic of G39.</title>
        <authorList>
            <person name="Wang Y."/>
        </authorList>
    </citation>
    <scope>NUCLEOTIDE SEQUENCE [LARGE SCALE GENOMIC DNA]</scope>
    <source>
        <strain evidence="2 3">G39</strain>
    </source>
</reference>
<keyword evidence="3" id="KW-1185">Reference proteome</keyword>
<comment type="caution">
    <text evidence="2">The sequence shown here is derived from an EMBL/GenBank/DDBJ whole genome shotgun (WGS) entry which is preliminary data.</text>
</comment>
<name>A0ABT9HRW8_9SPHN</name>
<gene>
    <name evidence="2" type="ORF">Q9K02_12075</name>
</gene>
<accession>A0ABT9HRW8</accession>
<feature type="transmembrane region" description="Helical" evidence="1">
    <location>
        <begin position="7"/>
        <end position="27"/>
    </location>
</feature>
<keyword evidence="1" id="KW-0472">Membrane</keyword>
<keyword evidence="1" id="KW-0812">Transmembrane</keyword>
<keyword evidence="1" id="KW-1133">Transmembrane helix</keyword>
<proteinExistence type="predicted"/>